<gene>
    <name evidence="2" type="ORF">EER27_09290</name>
</gene>
<keyword evidence="1" id="KW-0732">Signal</keyword>
<feature type="signal peptide" evidence="1">
    <location>
        <begin position="1"/>
        <end position="23"/>
    </location>
</feature>
<evidence type="ECO:0000256" key="1">
    <source>
        <dbReference type="SAM" id="SignalP"/>
    </source>
</evidence>
<dbReference type="RefSeq" id="WP_123087840.1">
    <property type="nucleotide sequence ID" value="NZ_RIBS01000004.1"/>
</dbReference>
<dbReference type="AlphaFoldDB" id="A0A3M8SQN1"/>
<evidence type="ECO:0008006" key="4">
    <source>
        <dbReference type="Google" id="ProtNLM"/>
    </source>
</evidence>
<dbReference type="OrthoDB" id="6078945at2"/>
<name>A0A3M8SQN1_9GAMM</name>
<dbReference type="Proteomes" id="UP000267049">
    <property type="component" value="Unassembled WGS sequence"/>
</dbReference>
<organism evidence="2 3">
    <name type="scientific">Montanilutibacter psychrotolerans</name>
    <dbReference type="NCBI Taxonomy" id="1327343"/>
    <lineage>
        <taxon>Bacteria</taxon>
        <taxon>Pseudomonadati</taxon>
        <taxon>Pseudomonadota</taxon>
        <taxon>Gammaproteobacteria</taxon>
        <taxon>Lysobacterales</taxon>
        <taxon>Lysobacteraceae</taxon>
        <taxon>Montanilutibacter</taxon>
    </lineage>
</organism>
<reference evidence="2 3" key="1">
    <citation type="submission" date="2018-11" db="EMBL/GenBank/DDBJ databases">
        <title>Lysobacter cryohumiis sp. nov., isolated from soil in the Tianshan Mountains, Xinjiang, China.</title>
        <authorList>
            <person name="Luo Y."/>
            <person name="Sheng H."/>
        </authorList>
    </citation>
    <scope>NUCLEOTIDE SEQUENCE [LARGE SCALE GENOMIC DNA]</scope>
    <source>
        <strain evidence="2 3">ZS60</strain>
    </source>
</reference>
<proteinExistence type="predicted"/>
<protein>
    <recommendedName>
        <fullName evidence="4">DUF4864 domain-containing protein</fullName>
    </recommendedName>
</protein>
<evidence type="ECO:0000313" key="2">
    <source>
        <dbReference type="EMBL" id="RNF83579.1"/>
    </source>
</evidence>
<evidence type="ECO:0000313" key="3">
    <source>
        <dbReference type="Proteomes" id="UP000267049"/>
    </source>
</evidence>
<feature type="chain" id="PRO_5018232766" description="DUF4864 domain-containing protein" evidence="1">
    <location>
        <begin position="24"/>
        <end position="147"/>
    </location>
</feature>
<accession>A0A3M8SQN1</accession>
<comment type="caution">
    <text evidence="2">The sequence shown here is derived from an EMBL/GenBank/DDBJ whole genome shotgun (WGS) entry which is preliminary data.</text>
</comment>
<dbReference type="EMBL" id="RIBS01000004">
    <property type="protein sequence ID" value="RNF83579.1"/>
    <property type="molecule type" value="Genomic_DNA"/>
</dbReference>
<sequence length="147" mass="15645">MNALSTITIALVALLLSGCAAWAGKEPMNTNLDDERPVVTLALANDEVAVGLPELEQLKAQLLLALRRANPADFGALADELGDAKCFIAGGSGHIGAWQLGVRRGEAVLVRQQMPRAPMMLFHVARVSYDGGIWQVQGVSIEKVSAR</sequence>
<keyword evidence="3" id="KW-1185">Reference proteome</keyword>